<dbReference type="SUPFAM" id="SSF51419">
    <property type="entry name" value="PLP-binding barrel"/>
    <property type="match status" value="1"/>
</dbReference>
<organism evidence="4 5">
    <name type="scientific">Paralabilibaculum antarcticum</name>
    <dbReference type="NCBI Taxonomy" id="2912572"/>
    <lineage>
        <taxon>Bacteria</taxon>
        <taxon>Pseudomonadati</taxon>
        <taxon>Bacteroidota</taxon>
        <taxon>Bacteroidia</taxon>
        <taxon>Marinilabiliales</taxon>
        <taxon>Marinifilaceae</taxon>
        <taxon>Paralabilibaculum</taxon>
    </lineage>
</organism>
<sequence>MKKLDYERPIINKVNAGMPDKFGMSTRVPVISHIEEVAIADIMEQFGSPLYVISEPCIRKTYRQAQKAFASRYPRVQFAWSYKTNYLNAVCKVFHSEGAWAEVVSGFEYTKAIENGISGDQIIFNGPEKSKEDLERAIQDGAMIHLDSLDEFYFLGELAQKLNKKANVAIRINLDAGIYPRWDRFGFNLENGEAWHAMNRIMLHEHMELLGLHTHMGTYITAVKAYAIAAEKLADLSTRLFRKFNSHVKYIDLGGGFASKNTLKGAYLPGTDTCPSFDDYAEAITSALLASELPPENLPLLILESGRALVDDAGFLLGSVLANKRLVDGRRATVIDIGVNMLFTSFWYEHDVLPTRQKSEQTENTTIYGPLCMNIDVIREAVQFPLLQRGDTVVIPRIGAYNMTQWMQFIKLRPPVLLIDEDRKIHLIRKKETYEQFNAMENIPEHLKSQ</sequence>
<dbReference type="RefSeq" id="WP_275108146.1">
    <property type="nucleotide sequence ID" value="NZ_JAKJSC010000001.1"/>
</dbReference>
<protein>
    <submittedName>
        <fullName evidence="4">Alanine racemase</fullName>
        <ecNumber evidence="4">5.1.1.1</ecNumber>
    </submittedName>
</protein>
<evidence type="ECO:0000313" key="5">
    <source>
        <dbReference type="Proteomes" id="UP001528920"/>
    </source>
</evidence>
<dbReference type="InterPro" id="IPR029066">
    <property type="entry name" value="PLP-binding_barrel"/>
</dbReference>
<evidence type="ECO:0000256" key="1">
    <source>
        <dbReference type="ARBA" id="ARBA00001933"/>
    </source>
</evidence>
<dbReference type="Gene3D" id="2.40.37.10">
    <property type="entry name" value="Lyase, Ornithine Decarboxylase, Chain A, domain 1"/>
    <property type="match status" value="1"/>
</dbReference>
<dbReference type="SUPFAM" id="SSF50621">
    <property type="entry name" value="Alanine racemase C-terminal domain-like"/>
    <property type="match status" value="1"/>
</dbReference>
<dbReference type="InterPro" id="IPR009006">
    <property type="entry name" value="Ala_racemase/Decarboxylase_C"/>
</dbReference>
<dbReference type="PANTHER" id="PTHR43727:SF2">
    <property type="entry name" value="GROUP IV DECARBOXYLASE"/>
    <property type="match status" value="1"/>
</dbReference>
<dbReference type="EC" id="5.1.1.1" evidence="4"/>
<accession>A0ABT5VN16</accession>
<keyword evidence="5" id="KW-1185">Reference proteome</keyword>
<comment type="cofactor">
    <cofactor evidence="1">
        <name>pyridoxal 5'-phosphate</name>
        <dbReference type="ChEBI" id="CHEBI:597326"/>
    </cofactor>
</comment>
<evidence type="ECO:0000259" key="3">
    <source>
        <dbReference type="Pfam" id="PF02784"/>
    </source>
</evidence>
<keyword evidence="2" id="KW-0663">Pyridoxal phosphate</keyword>
<gene>
    <name evidence="4" type="ORF">L3049_02225</name>
</gene>
<name>A0ABT5VN16_9BACT</name>
<dbReference type="GO" id="GO:0008784">
    <property type="term" value="F:alanine racemase activity"/>
    <property type="evidence" value="ECO:0007669"/>
    <property type="project" value="UniProtKB-EC"/>
</dbReference>
<dbReference type="CDD" id="cd06841">
    <property type="entry name" value="PLPDE_III_MccE_like"/>
    <property type="match status" value="1"/>
</dbReference>
<dbReference type="Proteomes" id="UP001528920">
    <property type="component" value="Unassembled WGS sequence"/>
</dbReference>
<evidence type="ECO:0000256" key="2">
    <source>
        <dbReference type="ARBA" id="ARBA00022898"/>
    </source>
</evidence>
<comment type="caution">
    <text evidence="4">The sequence shown here is derived from an EMBL/GenBank/DDBJ whole genome shotgun (WGS) entry which is preliminary data.</text>
</comment>
<dbReference type="Gene3D" id="3.20.20.10">
    <property type="entry name" value="Alanine racemase"/>
    <property type="match status" value="1"/>
</dbReference>
<proteinExistence type="predicted"/>
<feature type="domain" description="Orn/DAP/Arg decarboxylase 2 N-terminal" evidence="3">
    <location>
        <begin position="63"/>
        <end position="310"/>
    </location>
</feature>
<dbReference type="PANTHER" id="PTHR43727">
    <property type="entry name" value="DIAMINOPIMELATE DECARBOXYLASE"/>
    <property type="match status" value="1"/>
</dbReference>
<dbReference type="InterPro" id="IPR022644">
    <property type="entry name" value="De-COase2_N"/>
</dbReference>
<keyword evidence="4" id="KW-0413">Isomerase</keyword>
<dbReference type="EMBL" id="JAKJSC010000001">
    <property type="protein sequence ID" value="MDE5416808.1"/>
    <property type="molecule type" value="Genomic_DNA"/>
</dbReference>
<evidence type="ECO:0000313" key="4">
    <source>
        <dbReference type="EMBL" id="MDE5416808.1"/>
    </source>
</evidence>
<reference evidence="4 5" key="1">
    <citation type="submission" date="2022-01" db="EMBL/GenBank/DDBJ databases">
        <title>Labilibaculum sp. nov, a marine bacterium isolated from Antarctica.</title>
        <authorList>
            <person name="Dai W."/>
        </authorList>
    </citation>
    <scope>NUCLEOTIDE SEQUENCE [LARGE SCALE GENOMIC DNA]</scope>
    <source>
        <strain evidence="4 5">DW002</strain>
    </source>
</reference>
<dbReference type="Pfam" id="PF02784">
    <property type="entry name" value="Orn_Arg_deC_N"/>
    <property type="match status" value="1"/>
</dbReference>